<keyword evidence="2" id="KW-0812">Transmembrane</keyword>
<sequence length="425" mass="45229">MPKTTGDAVDPTLTAEAHDTGGASDARDEDTKQVSWAELFFDLVYVFAITQVSALLQSDHTWAGVGRALIVFVPAYWAWTATTVHANRQDVENAVDRIGIFAVGLSALFMGLAIPDAYGDRGLLFGGAYLAARSVLHVLALRRQEVRLNSFLVGAFVSSPLLLVGGLVEGHARIALWAAAALVDTLTPQLIRRKTAGSPFHSGHLPERFGLLLIVALGETIIAIGSPVTGSRHIGADVLAAVAAAFTLTAAMWWVYFAFAASAMQFAVAHANRQFDMVRHVMSYAHLGLVSGVIATAVGMHETVAHPGHRLGIGPAALLFGGCCLYLAVFGYTRWRMFRLWSTTRLIASAIILLCLPLATRMPALGSMTLLAALIIALDLVEWYRLRRAAARKGTRDGADAASAAAVGSGDASETEAEIRVDAEA</sequence>
<feature type="transmembrane region" description="Helical" evidence="2">
    <location>
        <begin position="240"/>
        <end position="269"/>
    </location>
</feature>
<keyword evidence="2" id="KW-1133">Transmembrane helix</keyword>
<feature type="transmembrane region" description="Helical" evidence="2">
    <location>
        <begin position="148"/>
        <end position="168"/>
    </location>
</feature>
<feature type="transmembrane region" description="Helical" evidence="2">
    <location>
        <begin position="312"/>
        <end position="333"/>
    </location>
</feature>
<dbReference type="AlphaFoldDB" id="A0A1I2LCT1"/>
<dbReference type="RefSeq" id="WP_093717290.1">
    <property type="nucleotide sequence ID" value="NZ_FONG01000028.1"/>
</dbReference>
<keyword evidence="4" id="KW-1185">Reference proteome</keyword>
<feature type="transmembrane region" description="Helical" evidence="2">
    <location>
        <begin position="365"/>
        <end position="384"/>
    </location>
</feature>
<feature type="transmembrane region" description="Helical" evidence="2">
    <location>
        <begin position="36"/>
        <end position="56"/>
    </location>
</feature>
<evidence type="ECO:0000256" key="1">
    <source>
        <dbReference type="SAM" id="MobiDB-lite"/>
    </source>
</evidence>
<feature type="transmembrane region" description="Helical" evidence="2">
    <location>
        <begin position="123"/>
        <end position="141"/>
    </location>
</feature>
<dbReference type="Proteomes" id="UP000199323">
    <property type="component" value="Unassembled WGS sequence"/>
</dbReference>
<proteinExistence type="predicted"/>
<dbReference type="EMBL" id="FONG01000028">
    <property type="protein sequence ID" value="SFF76823.1"/>
    <property type="molecule type" value="Genomic_DNA"/>
</dbReference>
<feature type="transmembrane region" description="Helical" evidence="2">
    <location>
        <begin position="340"/>
        <end position="359"/>
    </location>
</feature>
<organism evidence="3 4">
    <name type="scientific">Actinacidiphila alni</name>
    <dbReference type="NCBI Taxonomy" id="380248"/>
    <lineage>
        <taxon>Bacteria</taxon>
        <taxon>Bacillati</taxon>
        <taxon>Actinomycetota</taxon>
        <taxon>Actinomycetes</taxon>
        <taxon>Kitasatosporales</taxon>
        <taxon>Streptomycetaceae</taxon>
        <taxon>Actinacidiphila</taxon>
    </lineage>
</organism>
<accession>A0A1I2LCT1</accession>
<evidence type="ECO:0000313" key="4">
    <source>
        <dbReference type="Proteomes" id="UP000199323"/>
    </source>
</evidence>
<feature type="transmembrane region" description="Helical" evidence="2">
    <location>
        <begin position="98"/>
        <end position="117"/>
    </location>
</feature>
<protein>
    <submittedName>
        <fullName evidence="3">Low temperature requirement protein LtrA</fullName>
    </submittedName>
</protein>
<keyword evidence="2" id="KW-0472">Membrane</keyword>
<dbReference type="InterPro" id="IPR010640">
    <property type="entry name" value="Low_temperature_requirement_A"/>
</dbReference>
<feature type="compositionally biased region" description="Low complexity" evidence="1">
    <location>
        <begin position="400"/>
        <end position="412"/>
    </location>
</feature>
<evidence type="ECO:0000256" key="2">
    <source>
        <dbReference type="SAM" id="Phobius"/>
    </source>
</evidence>
<feature type="region of interest" description="Disordered" evidence="1">
    <location>
        <begin position="397"/>
        <end position="425"/>
    </location>
</feature>
<gene>
    <name evidence="3" type="ORF">SAMN05216251_12816</name>
</gene>
<evidence type="ECO:0000313" key="3">
    <source>
        <dbReference type="EMBL" id="SFF76823.1"/>
    </source>
</evidence>
<feature type="transmembrane region" description="Helical" evidence="2">
    <location>
        <begin position="68"/>
        <end position="86"/>
    </location>
</feature>
<dbReference type="Pfam" id="PF06772">
    <property type="entry name" value="LtrA"/>
    <property type="match status" value="1"/>
</dbReference>
<reference evidence="3 4" key="1">
    <citation type="submission" date="2016-10" db="EMBL/GenBank/DDBJ databases">
        <authorList>
            <person name="de Groot N.N."/>
        </authorList>
    </citation>
    <scope>NUCLEOTIDE SEQUENCE [LARGE SCALE GENOMIC DNA]</scope>
    <source>
        <strain evidence="3 4">CGMCC 4.3510</strain>
    </source>
</reference>
<dbReference type="PANTHER" id="PTHR36840:SF1">
    <property type="entry name" value="BLL5714 PROTEIN"/>
    <property type="match status" value="1"/>
</dbReference>
<feature type="region of interest" description="Disordered" evidence="1">
    <location>
        <begin position="1"/>
        <end position="29"/>
    </location>
</feature>
<dbReference type="OrthoDB" id="7698234at2"/>
<feature type="transmembrane region" description="Helical" evidence="2">
    <location>
        <begin position="281"/>
        <end position="300"/>
    </location>
</feature>
<feature type="transmembrane region" description="Helical" evidence="2">
    <location>
        <begin position="211"/>
        <end position="228"/>
    </location>
</feature>
<name>A0A1I2LCT1_9ACTN</name>
<dbReference type="PANTHER" id="PTHR36840">
    <property type="entry name" value="BLL5714 PROTEIN"/>
    <property type="match status" value="1"/>
</dbReference>